<evidence type="ECO:0008006" key="5">
    <source>
        <dbReference type="Google" id="ProtNLM"/>
    </source>
</evidence>
<feature type="compositionally biased region" description="Polar residues" evidence="1">
    <location>
        <begin position="1"/>
        <end position="27"/>
    </location>
</feature>
<gene>
    <name evidence="2" type="ORF">FSP39_009405</name>
    <name evidence="3" type="ORF">FSP39_009917</name>
</gene>
<dbReference type="EMBL" id="VSWD01000003">
    <property type="protein sequence ID" value="KAK3105952.1"/>
    <property type="molecule type" value="Genomic_DNA"/>
</dbReference>
<protein>
    <recommendedName>
        <fullName evidence="5">BEN domain-containing protein</fullName>
    </recommendedName>
</protein>
<name>A0AA88YVY8_PINIB</name>
<organism evidence="3 4">
    <name type="scientific">Pinctada imbricata</name>
    <name type="common">Atlantic pearl-oyster</name>
    <name type="synonym">Pinctada martensii</name>
    <dbReference type="NCBI Taxonomy" id="66713"/>
    <lineage>
        <taxon>Eukaryota</taxon>
        <taxon>Metazoa</taxon>
        <taxon>Spiralia</taxon>
        <taxon>Lophotrochozoa</taxon>
        <taxon>Mollusca</taxon>
        <taxon>Bivalvia</taxon>
        <taxon>Autobranchia</taxon>
        <taxon>Pteriomorphia</taxon>
        <taxon>Pterioida</taxon>
        <taxon>Pterioidea</taxon>
        <taxon>Pteriidae</taxon>
        <taxon>Pinctada</taxon>
    </lineage>
</organism>
<evidence type="ECO:0000313" key="2">
    <source>
        <dbReference type="EMBL" id="KAK3105952.1"/>
    </source>
</evidence>
<comment type="caution">
    <text evidence="3">The sequence shown here is derived from an EMBL/GenBank/DDBJ whole genome shotgun (WGS) entry which is preliminary data.</text>
</comment>
<evidence type="ECO:0000313" key="4">
    <source>
        <dbReference type="Proteomes" id="UP001186944"/>
    </source>
</evidence>
<sequence length="208" mass="23044">MLDQSSPKDSNSCADNVSGSSTPNQMGNIDEVLVQLNREISRSEGESQQGLSNTCNSLQAENVTSQDNDIISNVFNSHNNMSLASDSISLHCPGNVNTVHVSSFLDCKSGNVEYRIRPDVLTQCATANPSSEGNFLWSLTKMIYSPTELIGRNFTGRKNKKMLSPRRKHALIHAYVDCYGRNKNRFMKATNSVNSGIRYLSLKEKCKE</sequence>
<reference evidence="3" key="1">
    <citation type="submission" date="2019-08" db="EMBL/GenBank/DDBJ databases">
        <title>The improved chromosome-level genome for the pearl oyster Pinctada fucata martensii using PacBio sequencing and Hi-C.</title>
        <authorList>
            <person name="Zheng Z."/>
        </authorList>
    </citation>
    <scope>NUCLEOTIDE SEQUENCE</scope>
    <source>
        <strain evidence="3">ZZ-2019</strain>
        <tissue evidence="3">Adductor muscle</tissue>
    </source>
</reference>
<dbReference type="AlphaFoldDB" id="A0AA88YVY8"/>
<accession>A0AA88YVY8</accession>
<evidence type="ECO:0000256" key="1">
    <source>
        <dbReference type="SAM" id="MobiDB-lite"/>
    </source>
</evidence>
<evidence type="ECO:0000313" key="3">
    <source>
        <dbReference type="EMBL" id="KAK3107230.1"/>
    </source>
</evidence>
<feature type="region of interest" description="Disordered" evidence="1">
    <location>
        <begin position="1"/>
        <end position="28"/>
    </location>
</feature>
<proteinExistence type="predicted"/>
<dbReference type="Proteomes" id="UP001186944">
    <property type="component" value="Unassembled WGS sequence"/>
</dbReference>
<keyword evidence="4" id="KW-1185">Reference proteome</keyword>
<dbReference type="EMBL" id="VSWD01000002">
    <property type="protein sequence ID" value="KAK3107230.1"/>
    <property type="molecule type" value="Genomic_DNA"/>
</dbReference>